<dbReference type="AlphaFoldDB" id="A0A8J6CS68"/>
<evidence type="ECO:0000256" key="1">
    <source>
        <dbReference type="SAM" id="MobiDB-lite"/>
    </source>
</evidence>
<accession>A0A8J6CS68</accession>
<feature type="compositionally biased region" description="Low complexity" evidence="1">
    <location>
        <begin position="45"/>
        <end position="56"/>
    </location>
</feature>
<evidence type="ECO:0000313" key="2">
    <source>
        <dbReference type="EMBL" id="KAG8478013.1"/>
    </source>
</evidence>
<evidence type="ECO:0000313" key="3">
    <source>
        <dbReference type="Proteomes" id="UP000701853"/>
    </source>
</evidence>
<comment type="caution">
    <text evidence="2">The sequence shown here is derived from an EMBL/GenBank/DDBJ whole genome shotgun (WGS) entry which is preliminary data.</text>
</comment>
<keyword evidence="3" id="KW-1185">Reference proteome</keyword>
<dbReference type="EMBL" id="JAHUZN010000011">
    <property type="protein sequence ID" value="KAG8478013.1"/>
    <property type="molecule type" value="Genomic_DNA"/>
</dbReference>
<name>A0A8J6CS68_9ROSI</name>
<feature type="region of interest" description="Disordered" evidence="1">
    <location>
        <begin position="84"/>
        <end position="114"/>
    </location>
</feature>
<sequence length="146" mass="16368">MEWDLIEWCRKEGGTIYVNCPFKMKTCGPDMRLGSTHGSPPPPNDSLSNSRFLSSSSDDRVLSPPVPPPLCLVADYMQKRAFQPRFEPPLKAKPSASYKKRRKRTLSPYSNPIASTEKALRRRFRGDSGVVRRVGEVACIKAAREG</sequence>
<organism evidence="2 3">
    <name type="scientific">Gossypium anomalum</name>
    <dbReference type="NCBI Taxonomy" id="47600"/>
    <lineage>
        <taxon>Eukaryota</taxon>
        <taxon>Viridiplantae</taxon>
        <taxon>Streptophyta</taxon>
        <taxon>Embryophyta</taxon>
        <taxon>Tracheophyta</taxon>
        <taxon>Spermatophyta</taxon>
        <taxon>Magnoliopsida</taxon>
        <taxon>eudicotyledons</taxon>
        <taxon>Gunneridae</taxon>
        <taxon>Pentapetalae</taxon>
        <taxon>rosids</taxon>
        <taxon>malvids</taxon>
        <taxon>Malvales</taxon>
        <taxon>Malvaceae</taxon>
        <taxon>Malvoideae</taxon>
        <taxon>Gossypium</taxon>
    </lineage>
</organism>
<protein>
    <submittedName>
        <fullName evidence="2">Uncharacterized protein</fullName>
    </submittedName>
</protein>
<feature type="region of interest" description="Disordered" evidence="1">
    <location>
        <begin position="33"/>
        <end position="65"/>
    </location>
</feature>
<proteinExistence type="predicted"/>
<gene>
    <name evidence="2" type="ORF">CXB51_027783</name>
</gene>
<reference evidence="2 3" key="1">
    <citation type="journal article" date="2021" name="bioRxiv">
        <title>The Gossypium anomalum genome as a resource for cotton improvement and evolutionary analysis of hybrid incompatibility.</title>
        <authorList>
            <person name="Grover C.E."/>
            <person name="Yuan D."/>
            <person name="Arick M.A."/>
            <person name="Miller E.R."/>
            <person name="Hu G."/>
            <person name="Peterson D.G."/>
            <person name="Wendel J.F."/>
            <person name="Udall J.A."/>
        </authorList>
    </citation>
    <scope>NUCLEOTIDE SEQUENCE [LARGE SCALE GENOMIC DNA]</scope>
    <source>
        <strain evidence="2">JFW-Udall</strain>
        <tissue evidence="2">Leaf</tissue>
    </source>
</reference>
<dbReference type="Proteomes" id="UP000701853">
    <property type="component" value="Chromosome 11"/>
</dbReference>